<evidence type="ECO:0000256" key="5">
    <source>
        <dbReference type="ARBA" id="ARBA00013179"/>
    </source>
</evidence>
<keyword evidence="8" id="KW-1134">Transmembrane beta strand</keyword>
<feature type="active site" description="Proton acceptor" evidence="18">
    <location>
        <position position="208"/>
    </location>
</feature>
<evidence type="ECO:0000313" key="23">
    <source>
        <dbReference type="Proteomes" id="UP000255508"/>
    </source>
</evidence>
<dbReference type="EC" id="3.1.1.32" evidence="5 20"/>
<dbReference type="GO" id="GO:0005509">
    <property type="term" value="F:calcium ion binding"/>
    <property type="evidence" value="ECO:0007669"/>
    <property type="project" value="TreeGrafter"/>
</dbReference>
<keyword evidence="14 20" id="KW-0442">Lipid degradation</keyword>
<reference evidence="22 23" key="1">
    <citation type="journal article" date="2018" name="ISME J.">
        <title>Endosymbiont genomes yield clues of tubeworm success.</title>
        <authorList>
            <person name="Li Y."/>
            <person name="Liles M.R."/>
            <person name="Halanych K.M."/>
        </authorList>
    </citation>
    <scope>NUCLEOTIDE SEQUENCE [LARGE SCALE GENOMIC DNA]</scope>
    <source>
        <strain evidence="22">A1422</strain>
    </source>
</reference>
<proteinExistence type="inferred from homology"/>
<comment type="subcellular location">
    <subcellularLocation>
        <location evidence="20">Cell outer membrane</location>
        <topology evidence="20">Multi-pass membrane protein</topology>
    </subcellularLocation>
    <text evidence="20">One of the very few enzymes located there.</text>
</comment>
<dbReference type="InterPro" id="IPR036541">
    <property type="entry name" value="PLipase_A1_sf"/>
</dbReference>
<evidence type="ECO:0000256" key="21">
    <source>
        <dbReference type="SAM" id="MobiDB-lite"/>
    </source>
</evidence>
<dbReference type="Proteomes" id="UP000255508">
    <property type="component" value="Unassembled WGS sequence"/>
</dbReference>
<comment type="similarity">
    <text evidence="3 20">Belongs to the phospholipase A1 family.</text>
</comment>
<evidence type="ECO:0000256" key="15">
    <source>
        <dbReference type="ARBA" id="ARBA00023098"/>
    </source>
</evidence>
<comment type="catalytic activity">
    <reaction evidence="1 20">
        <text>a 1,2-diacyl-sn-glycero-3-phosphocholine + H2O = a 2-acyl-sn-glycero-3-phosphocholine + a fatty acid + H(+)</text>
        <dbReference type="Rhea" id="RHEA:18689"/>
        <dbReference type="ChEBI" id="CHEBI:15377"/>
        <dbReference type="ChEBI" id="CHEBI:15378"/>
        <dbReference type="ChEBI" id="CHEBI:28868"/>
        <dbReference type="ChEBI" id="CHEBI:57643"/>
        <dbReference type="ChEBI" id="CHEBI:57875"/>
        <dbReference type="EC" id="3.1.1.32"/>
    </reaction>
</comment>
<evidence type="ECO:0000256" key="12">
    <source>
        <dbReference type="ARBA" id="ARBA00022801"/>
    </source>
</evidence>
<organism evidence="22 23">
    <name type="scientific">endosymbiont of Lamellibrachia luymesi</name>
    <dbReference type="NCBI Taxonomy" id="2200907"/>
    <lineage>
        <taxon>Bacteria</taxon>
        <taxon>Pseudomonadati</taxon>
        <taxon>Pseudomonadota</taxon>
        <taxon>Gammaproteobacteria</taxon>
        <taxon>sulfur-oxidizing symbionts</taxon>
    </lineage>
</organism>
<dbReference type="PANTHER" id="PTHR40457:SF1">
    <property type="entry name" value="PHOSPHOLIPASE A1"/>
    <property type="match status" value="1"/>
</dbReference>
<dbReference type="PRINTS" id="PR01486">
    <property type="entry name" value="PHPHLIPASEA1"/>
</dbReference>
<dbReference type="GO" id="GO:0016042">
    <property type="term" value="P:lipid catabolic process"/>
    <property type="evidence" value="ECO:0007669"/>
    <property type="project" value="UniProtKB-KW"/>
</dbReference>
<keyword evidence="12 20" id="KW-0378">Hydrolase</keyword>
<keyword evidence="11 20" id="KW-0732">Signal</keyword>
<comment type="subunit">
    <text evidence="4 20">Homodimer; dimerization is reversible, and the dimeric form is the active one.</text>
</comment>
<dbReference type="EC" id="3.1.1.4" evidence="6 20"/>
<dbReference type="Gene3D" id="2.40.230.10">
    <property type="entry name" value="Phospholipase A1"/>
    <property type="match status" value="1"/>
</dbReference>
<feature type="binding site" description="in dimeric form" evidence="19">
    <location>
        <position position="253"/>
    </location>
    <ligand>
        <name>Ca(2+)</name>
        <dbReference type="ChEBI" id="CHEBI:29108"/>
        <label>1</label>
    </ligand>
</feature>
<evidence type="ECO:0000256" key="6">
    <source>
        <dbReference type="ARBA" id="ARBA00013278"/>
    </source>
</evidence>
<dbReference type="AlphaFoldDB" id="A0A370E0S5"/>
<evidence type="ECO:0000256" key="18">
    <source>
        <dbReference type="PIRSR" id="PIRSR603187-1"/>
    </source>
</evidence>
<dbReference type="PANTHER" id="PTHR40457">
    <property type="entry name" value="PHOSPHOLIPASE A1"/>
    <property type="match status" value="1"/>
</dbReference>
<keyword evidence="17 20" id="KW-0998">Cell outer membrane</keyword>
<keyword evidence="10 19" id="KW-0479">Metal-binding</keyword>
<evidence type="ECO:0000313" key="22">
    <source>
        <dbReference type="EMBL" id="RDH93123.1"/>
    </source>
</evidence>
<evidence type="ECO:0000256" key="9">
    <source>
        <dbReference type="ARBA" id="ARBA00022692"/>
    </source>
</evidence>
<name>A0A370E0S5_9GAMM</name>
<dbReference type="GO" id="GO:0004623">
    <property type="term" value="F:phospholipase A2 activity"/>
    <property type="evidence" value="ECO:0007669"/>
    <property type="project" value="UniProtKB-EC"/>
</dbReference>
<evidence type="ECO:0000256" key="2">
    <source>
        <dbReference type="ARBA" id="ARBA00001604"/>
    </source>
</evidence>
<dbReference type="InterPro" id="IPR003187">
    <property type="entry name" value="PLipase_A1"/>
</dbReference>
<evidence type="ECO:0000256" key="13">
    <source>
        <dbReference type="ARBA" id="ARBA00022837"/>
    </source>
</evidence>
<feature type="region of interest" description="Disordered" evidence="21">
    <location>
        <begin position="56"/>
        <end position="91"/>
    </location>
</feature>
<dbReference type="GO" id="GO:0008970">
    <property type="term" value="F:phospholipase A1 activity"/>
    <property type="evidence" value="ECO:0007669"/>
    <property type="project" value="UniProtKB-EC"/>
</dbReference>
<sequence>MSRKSFYLLAVACLLQPLLTQAGAVSEHEECLLNALSNAPGDTTIAELREGCKDAGNDQITDNAAPTVAADEPSTSSPVEERLLSEKSTQDNPFVITPHKMNYVLFASYESDPNTAPYSEIAPSDNVLDNTEIEFQLSLKVPVMEDLFGGIGSVYMAYTNHSYWQAYNKPISSPFRETNHEPEAFLDLKSDWTLFGWRNPLNRFSIVHQSNGQSGSLSRSWNRFYAQFILQRGDMVLSIKPWYRIPEDDEDDDNPDIDDFLGHGELAGVYKNGHHTYNLMLRNNFQSDNKGAVELGWTFPLYGRLRGYMKYFNGYGESLIDYNAKSHRLGLGVALTDWL</sequence>
<accession>A0A370E0S5</accession>
<keyword evidence="9" id="KW-0812">Transmembrane</keyword>
<dbReference type="SUPFAM" id="SSF56931">
    <property type="entry name" value="Outer membrane phospholipase A (OMPLA)"/>
    <property type="match status" value="1"/>
</dbReference>
<evidence type="ECO:0000256" key="16">
    <source>
        <dbReference type="ARBA" id="ARBA00023136"/>
    </source>
</evidence>
<gene>
    <name evidence="22" type="ORF">DIZ79_01590</name>
</gene>
<evidence type="ECO:0000256" key="10">
    <source>
        <dbReference type="ARBA" id="ARBA00022723"/>
    </source>
</evidence>
<feature type="compositionally biased region" description="Basic and acidic residues" evidence="21">
    <location>
        <begin position="79"/>
        <end position="89"/>
    </location>
</feature>
<evidence type="ECO:0000256" key="14">
    <source>
        <dbReference type="ARBA" id="ARBA00022963"/>
    </source>
</evidence>
<keyword evidence="16" id="KW-0472">Membrane</keyword>
<dbReference type="CDD" id="cd00541">
    <property type="entry name" value="OMPLA"/>
    <property type="match status" value="1"/>
</dbReference>
<keyword evidence="13 19" id="KW-0106">Calcium</keyword>
<feature type="binding site" description="in dimeric form" evidence="19">
    <location>
        <position position="218"/>
    </location>
    <ligand>
        <name>Ca(2+)</name>
        <dbReference type="ChEBI" id="CHEBI:29108"/>
        <label>1</label>
    </ligand>
</feature>
<comment type="function">
    <text evidence="20">Hydrolysis of phosphatidylcholine with phospholipase A2 (EC 3.1.1.4) and phospholipase A1 (EC 3.1.1.32) activities.</text>
</comment>
<evidence type="ECO:0000256" key="4">
    <source>
        <dbReference type="ARBA" id="ARBA00011702"/>
    </source>
</evidence>
<comment type="catalytic activity">
    <reaction evidence="2 20">
        <text>a 1,2-diacyl-sn-glycero-3-phosphocholine + H2O = a 1-acyl-sn-glycero-3-phosphocholine + a fatty acid + H(+)</text>
        <dbReference type="Rhea" id="RHEA:15801"/>
        <dbReference type="ChEBI" id="CHEBI:15377"/>
        <dbReference type="ChEBI" id="CHEBI:15378"/>
        <dbReference type="ChEBI" id="CHEBI:28868"/>
        <dbReference type="ChEBI" id="CHEBI:57643"/>
        <dbReference type="ChEBI" id="CHEBI:58168"/>
        <dbReference type="EC" id="3.1.1.4"/>
    </reaction>
</comment>
<feature type="signal peptide" evidence="20">
    <location>
        <begin position="1"/>
        <end position="22"/>
    </location>
</feature>
<keyword evidence="15 20" id="KW-0443">Lipid metabolism</keyword>
<evidence type="ECO:0000256" key="11">
    <source>
        <dbReference type="ARBA" id="ARBA00022729"/>
    </source>
</evidence>
<feature type="chain" id="PRO_5019612589" description="Phospholipase A1" evidence="20">
    <location>
        <begin position="23"/>
        <end position="339"/>
    </location>
</feature>
<feature type="binding site" description="in dimeric form" evidence="19">
    <location>
        <position position="172"/>
    </location>
    <ligand>
        <name>Ca(2+)</name>
        <dbReference type="ChEBI" id="CHEBI:29108"/>
        <label>2</label>
    </ligand>
</feature>
<feature type="active site" description="Nucleophile" evidence="18">
    <location>
        <position position="210"/>
    </location>
</feature>
<dbReference type="Pfam" id="PF02253">
    <property type="entry name" value="PLA1"/>
    <property type="match status" value="1"/>
</dbReference>
<comment type="cofactor">
    <cofactor evidence="20">
        <name>Ca(2+)</name>
        <dbReference type="ChEBI" id="CHEBI:29108"/>
    </cofactor>
    <text evidence="20">Binds 1 Ca(2+) ion per monomer. In the dimeric form the Ca(2+) is bound by different amino acids with binding of each Ca(2+) shared with ligands coming from each monomer. The Ca(2+) ion may have a role in catalysis.</text>
</comment>
<dbReference type="GO" id="GO:0009279">
    <property type="term" value="C:cell outer membrane"/>
    <property type="evidence" value="ECO:0007669"/>
    <property type="project" value="UniProtKB-SubCell"/>
</dbReference>
<dbReference type="EMBL" id="QFXD01000027">
    <property type="protein sequence ID" value="RDH93123.1"/>
    <property type="molecule type" value="Genomic_DNA"/>
</dbReference>
<evidence type="ECO:0000256" key="19">
    <source>
        <dbReference type="PIRSR" id="PIRSR603187-2"/>
    </source>
</evidence>
<evidence type="ECO:0000256" key="1">
    <source>
        <dbReference type="ARBA" id="ARBA00000111"/>
    </source>
</evidence>
<comment type="caution">
    <text evidence="22">The sequence shown here is derived from an EMBL/GenBank/DDBJ whole genome shotgun (WGS) entry which is preliminary data.</text>
</comment>
<evidence type="ECO:0000256" key="20">
    <source>
        <dbReference type="RuleBase" id="RU366027"/>
    </source>
</evidence>
<evidence type="ECO:0000256" key="7">
    <source>
        <dbReference type="ARBA" id="ARBA00021726"/>
    </source>
</evidence>
<evidence type="ECO:0000256" key="8">
    <source>
        <dbReference type="ARBA" id="ARBA00022452"/>
    </source>
</evidence>
<protein>
    <recommendedName>
        <fullName evidence="7 20">Phospholipase A1</fullName>
        <ecNumber evidence="5 20">3.1.1.32</ecNumber>
        <ecNumber evidence="6 20">3.1.1.4</ecNumber>
    </recommendedName>
    <alternativeName>
        <fullName evidence="20">Phosphatidylcholine 1-acylhydrolase</fullName>
    </alternativeName>
</protein>
<evidence type="ECO:0000256" key="17">
    <source>
        <dbReference type="ARBA" id="ARBA00023237"/>
    </source>
</evidence>
<evidence type="ECO:0000256" key="3">
    <source>
        <dbReference type="ARBA" id="ARBA00010525"/>
    </source>
</evidence>